<evidence type="ECO:0000256" key="1">
    <source>
        <dbReference type="ARBA" id="ARBA00008791"/>
    </source>
</evidence>
<name>A0A3D4VEN3_9BACT</name>
<protein>
    <submittedName>
        <fullName evidence="3">Universal stress protein</fullName>
    </submittedName>
</protein>
<dbReference type="PRINTS" id="PR01438">
    <property type="entry name" value="UNVRSLSTRESS"/>
</dbReference>
<dbReference type="PANTHER" id="PTHR46268">
    <property type="entry name" value="STRESS RESPONSE PROTEIN NHAX"/>
    <property type="match status" value="1"/>
</dbReference>
<organism evidence="3 4">
    <name type="scientific">Gemmatimonas aurantiaca</name>
    <dbReference type="NCBI Taxonomy" id="173480"/>
    <lineage>
        <taxon>Bacteria</taxon>
        <taxon>Pseudomonadati</taxon>
        <taxon>Gemmatimonadota</taxon>
        <taxon>Gemmatimonadia</taxon>
        <taxon>Gemmatimonadales</taxon>
        <taxon>Gemmatimonadaceae</taxon>
        <taxon>Gemmatimonas</taxon>
    </lineage>
</organism>
<reference evidence="3 4" key="1">
    <citation type="journal article" date="2018" name="Nat. Biotechnol.">
        <title>A standardized bacterial taxonomy based on genome phylogeny substantially revises the tree of life.</title>
        <authorList>
            <person name="Parks D.H."/>
            <person name="Chuvochina M."/>
            <person name="Waite D.W."/>
            <person name="Rinke C."/>
            <person name="Skarshewski A."/>
            <person name="Chaumeil P.A."/>
            <person name="Hugenholtz P."/>
        </authorList>
    </citation>
    <scope>NUCLEOTIDE SEQUENCE [LARGE SCALE GENOMIC DNA]</scope>
    <source>
        <strain evidence="3">UBA8844</strain>
    </source>
</reference>
<dbReference type="Pfam" id="PF00582">
    <property type="entry name" value="Usp"/>
    <property type="match status" value="2"/>
</dbReference>
<sequence length="455" mass="49233">MLKEPRCCPCRYQMDRNRETPPSAERPMGTSEPRINDFLSTFEPVVAPRGPLLLASDSAPASDAAFPMARALAAHTGAPVQVISALVPNTMPTYAFDAMPMPGVPVNVLMATRQESLRAQMDRLVPDAPWPVTVRGGDPVREIVRQARETEARVVVVGRGKHDLVERILGGESVLRLLQLGDTPVFAVSSDLEVLPKRVVIATDFSVFSIYAAQVALDFIAPDAWVQLVHVAPSLSGTAPMLRDFAEEYRTQARSSFAELIAHLHRPGLTFDSVLLDGTASVRLVEHVSAVGADLVVTATHGYGFLRRMVLGSVGAELVRSASCSVLCVPGSARTLAQARAQAVALHQQTRRLSVERLDTELADFSARNAGRECTVEVHQPDIGVQPIGHHLVFAGASLDGPEGRVMLMFGDTTSGHLTHQVRGRGHVDVIADQEGRDRVLRISYSDGQTQLVFD</sequence>
<dbReference type="InterPro" id="IPR014729">
    <property type="entry name" value="Rossmann-like_a/b/a_fold"/>
</dbReference>
<dbReference type="InterPro" id="IPR006016">
    <property type="entry name" value="UspA"/>
</dbReference>
<dbReference type="Gene3D" id="3.40.50.620">
    <property type="entry name" value="HUPs"/>
    <property type="match status" value="2"/>
</dbReference>
<gene>
    <name evidence="3" type="ORF">DGD08_17900</name>
</gene>
<proteinExistence type="inferred from homology"/>
<comment type="similarity">
    <text evidence="1">Belongs to the universal stress protein A family.</text>
</comment>
<dbReference type="AlphaFoldDB" id="A0A3D4VEN3"/>
<evidence type="ECO:0000313" key="3">
    <source>
        <dbReference type="EMBL" id="HCT59078.1"/>
    </source>
</evidence>
<feature type="domain" description="UspA" evidence="2">
    <location>
        <begin position="52"/>
        <end position="188"/>
    </location>
</feature>
<dbReference type="SUPFAM" id="SSF52402">
    <property type="entry name" value="Adenine nucleotide alpha hydrolases-like"/>
    <property type="match status" value="2"/>
</dbReference>
<dbReference type="InterPro" id="IPR006015">
    <property type="entry name" value="Universal_stress_UspA"/>
</dbReference>
<dbReference type="EMBL" id="DPIY01000012">
    <property type="protein sequence ID" value="HCT59078.1"/>
    <property type="molecule type" value="Genomic_DNA"/>
</dbReference>
<evidence type="ECO:0000259" key="2">
    <source>
        <dbReference type="Pfam" id="PF00582"/>
    </source>
</evidence>
<accession>A0A3D4VEN3</accession>
<dbReference type="CDD" id="cd00293">
    <property type="entry name" value="USP-like"/>
    <property type="match status" value="2"/>
</dbReference>
<evidence type="ECO:0000313" key="4">
    <source>
        <dbReference type="Proteomes" id="UP000264071"/>
    </source>
</evidence>
<feature type="domain" description="UspA" evidence="2">
    <location>
        <begin position="197"/>
        <end position="330"/>
    </location>
</feature>
<comment type="caution">
    <text evidence="3">The sequence shown here is derived from an EMBL/GenBank/DDBJ whole genome shotgun (WGS) entry which is preliminary data.</text>
</comment>
<dbReference type="PANTHER" id="PTHR46268:SF6">
    <property type="entry name" value="UNIVERSAL STRESS PROTEIN UP12"/>
    <property type="match status" value="1"/>
</dbReference>
<dbReference type="Proteomes" id="UP000264071">
    <property type="component" value="Unassembled WGS sequence"/>
</dbReference>